<evidence type="ECO:0000313" key="20">
    <source>
        <dbReference type="Proteomes" id="UP000186594"/>
    </source>
</evidence>
<comment type="caution">
    <text evidence="19">The sequence shown here is derived from an EMBL/GenBank/DDBJ whole genome shotgun (WGS) entry which is preliminary data.</text>
</comment>
<keyword evidence="6" id="KW-0227">DNA damage</keyword>
<dbReference type="GO" id="GO:0006457">
    <property type="term" value="P:protein folding"/>
    <property type="evidence" value="ECO:0007669"/>
    <property type="project" value="InterPro"/>
</dbReference>
<dbReference type="InterPro" id="IPR029000">
    <property type="entry name" value="Cyclophilin-like_dom_sf"/>
</dbReference>
<dbReference type="OrthoDB" id="193499at2759"/>
<evidence type="ECO:0000256" key="7">
    <source>
        <dbReference type="ARBA" id="ARBA00023110"/>
    </source>
</evidence>
<feature type="region of interest" description="Disordered" evidence="17">
    <location>
        <begin position="505"/>
        <end position="568"/>
    </location>
</feature>
<dbReference type="PRINTS" id="PR00153">
    <property type="entry name" value="CSAPPISMRASE"/>
</dbReference>
<dbReference type="GO" id="GO:0016018">
    <property type="term" value="F:cyclosporin A binding"/>
    <property type="evidence" value="ECO:0007669"/>
    <property type="project" value="TreeGrafter"/>
</dbReference>
<dbReference type="Gene3D" id="2.40.100.10">
    <property type="entry name" value="Cyclophilin-like"/>
    <property type="match status" value="1"/>
</dbReference>
<dbReference type="PANTHER" id="PTHR11071">
    <property type="entry name" value="PEPTIDYL-PROLYL CIS-TRANS ISOMERASE"/>
    <property type="match status" value="1"/>
</dbReference>
<dbReference type="Pfam" id="PF00160">
    <property type="entry name" value="Pro_isomerase"/>
    <property type="match status" value="1"/>
</dbReference>
<sequence length="858" mass="95199">MANCFFDVSVNGSPLGRIEMKLYDDVTPRTAANFRALCTGEKSLHYKGSLFHRVIPGFMLQGGDYENGNGTGGKSIYGAKFQDENFIKKHTTSGLLSMANAGPNTNGSQFFITTAVTSWLDGKHVVFGEVVNGMDVVKNIEGRGNQNGKTNGAITIENCVCVDKNIFRCLERYEKEITCSLRFYYVNVDVYTVNVLRMPIHHQLLFCISHLGPPSPYFRLESLYTALFVVAKRRFCDKTMKQETTTLDSENETPSLDNTLRDRWEYVDIRKASVDTPFFELKRKPIKLIDNPVKAAPPKPKKTSSTLTAKAISRYITIETEGVSAKKRTTRKKKAEAPSIPLLSPTSAAARIVTDNLVFDPDCQSQPSMNVMNTSRLSKSNKTSIWDVGSHAEDGDLFICSQPIKKHDYKRRKSNESESIPEEVPLIRQSSPRRKEVIRVLVSDDISSSDDNLPSLAEFLATKKHQNSSNNSSGKLTKPVIIEVLDSEDSQQGLSSSRIVTASSGSLPITKPAHSSLEQGNLELTPPKRPVSRSRKNHIVDKLDKSPQPSKKSPGRPRTKSPKLLVPVHKPPIDEDIMARERLRSSSPEVIEILDSSGDQSEIICLASPNISKSRKQTRKSRSPVPVTIEKDLTAKTVVVSSPPRGCPKISLPSSPVTSSNSLHTDLGILTIQKKTSSSSLSKKGRISKPKTKTPPKKAPAKRKPTNKQISAPVMPPPSGVPNYTGFTTAQLQTKFSSYGFKPTKSRPRMISKLTECDLAMSSQSQISNFEPPKDPETLLAETAVKIEDVLKEQVSPGEEDWWGKILRYTPVVLEDFQDWLKGKGIDASPDVLRNWCDKRSICCVLKKTWRGRGRKQI</sequence>
<dbReference type="FunFam" id="2.40.100.10:FF:000013">
    <property type="entry name" value="Peptidyl-prolyl cis-trans isomerase"/>
    <property type="match status" value="1"/>
</dbReference>
<organism evidence="19 20">
    <name type="scientific">Neolecta irregularis (strain DAH-3)</name>
    <dbReference type="NCBI Taxonomy" id="1198029"/>
    <lineage>
        <taxon>Eukaryota</taxon>
        <taxon>Fungi</taxon>
        <taxon>Dikarya</taxon>
        <taxon>Ascomycota</taxon>
        <taxon>Taphrinomycotina</taxon>
        <taxon>Neolectales</taxon>
        <taxon>Neolectaceae</taxon>
        <taxon>Neolecta</taxon>
    </lineage>
</organism>
<evidence type="ECO:0000256" key="17">
    <source>
        <dbReference type="SAM" id="MobiDB-lite"/>
    </source>
</evidence>
<comment type="similarity">
    <text evidence="3">Belongs to the SLX4 family.</text>
</comment>
<evidence type="ECO:0000256" key="11">
    <source>
        <dbReference type="ARBA" id="ARBA00023242"/>
    </source>
</evidence>
<evidence type="ECO:0000256" key="2">
    <source>
        <dbReference type="ARBA" id="ARBA00004123"/>
    </source>
</evidence>
<evidence type="ECO:0000256" key="9">
    <source>
        <dbReference type="ARBA" id="ARBA00023204"/>
    </source>
</evidence>
<dbReference type="AlphaFoldDB" id="A0A1U7LLJ8"/>
<dbReference type="SUPFAM" id="SSF50891">
    <property type="entry name" value="Cyclophilin-like"/>
    <property type="match status" value="1"/>
</dbReference>
<dbReference type="EC" id="5.2.1.8" evidence="4"/>
<dbReference type="InterPro" id="IPR020892">
    <property type="entry name" value="Cyclophilin-type_PPIase_CS"/>
</dbReference>
<dbReference type="GO" id="GO:0033557">
    <property type="term" value="C:Slx1-Slx4 complex"/>
    <property type="evidence" value="ECO:0007669"/>
    <property type="project" value="InterPro"/>
</dbReference>
<keyword evidence="11" id="KW-0539">Nucleus</keyword>
<evidence type="ECO:0000256" key="15">
    <source>
        <dbReference type="ARBA" id="ARBA00043067"/>
    </source>
</evidence>
<evidence type="ECO:0000256" key="4">
    <source>
        <dbReference type="ARBA" id="ARBA00013194"/>
    </source>
</evidence>
<dbReference type="PROSITE" id="PS00170">
    <property type="entry name" value="CSA_PPIASE_1"/>
    <property type="match status" value="1"/>
</dbReference>
<comment type="subcellular location">
    <subcellularLocation>
        <location evidence="2">Nucleus</location>
    </subcellularLocation>
</comment>
<comment type="catalytic activity">
    <reaction evidence="1">
        <text>[protein]-peptidylproline (omega=180) = [protein]-peptidylproline (omega=0)</text>
        <dbReference type="Rhea" id="RHEA:16237"/>
        <dbReference type="Rhea" id="RHEA-COMP:10747"/>
        <dbReference type="Rhea" id="RHEA-COMP:10748"/>
        <dbReference type="ChEBI" id="CHEBI:83833"/>
        <dbReference type="ChEBI" id="CHEBI:83834"/>
        <dbReference type="EC" id="5.2.1.8"/>
    </reaction>
</comment>
<evidence type="ECO:0000256" key="16">
    <source>
        <dbReference type="ARBA" id="ARBA00081826"/>
    </source>
</evidence>
<feature type="region of interest" description="Disordered" evidence="17">
    <location>
        <begin position="640"/>
        <end position="662"/>
    </location>
</feature>
<dbReference type="PANTHER" id="PTHR11071:SF561">
    <property type="entry name" value="PEPTIDYL-PROLYL CIS-TRANS ISOMERASE D-RELATED"/>
    <property type="match status" value="1"/>
</dbReference>
<feature type="compositionally biased region" description="Low complexity" evidence="17">
    <location>
        <begin position="651"/>
        <end position="662"/>
    </location>
</feature>
<dbReference type="CDD" id="cd01926">
    <property type="entry name" value="cyclophilin_ABH_like"/>
    <property type="match status" value="1"/>
</dbReference>
<dbReference type="InterPro" id="IPR018574">
    <property type="entry name" value="Structure-sp_endonuc_su_Slx4"/>
</dbReference>
<keyword evidence="8" id="KW-0233">DNA recombination</keyword>
<evidence type="ECO:0000256" key="5">
    <source>
        <dbReference type="ARBA" id="ARBA00021047"/>
    </source>
</evidence>
<keyword evidence="20" id="KW-1185">Reference proteome</keyword>
<evidence type="ECO:0000256" key="13">
    <source>
        <dbReference type="ARBA" id="ARBA00029569"/>
    </source>
</evidence>
<keyword evidence="7" id="KW-0697">Rotamase</keyword>
<feature type="region of interest" description="Disordered" evidence="17">
    <location>
        <begin position="674"/>
        <end position="719"/>
    </location>
</feature>
<protein>
    <recommendedName>
        <fullName evidence="5">Peptidyl-prolyl cis-trans isomerase</fullName>
        <ecNumber evidence="4">5.2.1.8</ecNumber>
    </recommendedName>
    <alternativeName>
        <fullName evidence="16">Cyclophilin</fullName>
    </alternativeName>
    <alternativeName>
        <fullName evidence="15">Cyclosporin A-binding protein</fullName>
    </alternativeName>
    <alternativeName>
        <fullName evidence="13">Rotamase</fullName>
    </alternativeName>
    <alternativeName>
        <fullName evidence="12">Structure-specific endonuclease subunit SLX4</fullName>
    </alternativeName>
</protein>
<evidence type="ECO:0000256" key="1">
    <source>
        <dbReference type="ARBA" id="ARBA00000971"/>
    </source>
</evidence>
<dbReference type="Pfam" id="PF09494">
    <property type="entry name" value="Slx4"/>
    <property type="match status" value="1"/>
</dbReference>
<evidence type="ECO:0000256" key="3">
    <source>
        <dbReference type="ARBA" id="ARBA00006661"/>
    </source>
</evidence>
<feature type="compositionally biased region" description="Basic residues" evidence="17">
    <location>
        <begin position="683"/>
        <end position="706"/>
    </location>
</feature>
<dbReference type="GO" id="GO:0005737">
    <property type="term" value="C:cytoplasm"/>
    <property type="evidence" value="ECO:0007669"/>
    <property type="project" value="TreeGrafter"/>
</dbReference>
<dbReference type="InterPro" id="IPR002130">
    <property type="entry name" value="Cyclophilin-type_PPIase_dom"/>
</dbReference>
<dbReference type="GO" id="GO:0006310">
    <property type="term" value="P:DNA recombination"/>
    <property type="evidence" value="ECO:0007669"/>
    <property type="project" value="UniProtKB-KW"/>
</dbReference>
<comment type="similarity">
    <text evidence="14">Belongs to the cyclophilin-type PPIase family. PPIase A subfamily.</text>
</comment>
<evidence type="ECO:0000256" key="8">
    <source>
        <dbReference type="ARBA" id="ARBA00023172"/>
    </source>
</evidence>
<accession>A0A1U7LLJ8</accession>
<keyword evidence="9" id="KW-0234">DNA repair</keyword>
<dbReference type="CDD" id="cd22999">
    <property type="entry name" value="SAP_SLX4"/>
    <property type="match status" value="1"/>
</dbReference>
<gene>
    <name evidence="19" type="ORF">NEOLI_001258</name>
</gene>
<proteinExistence type="inferred from homology"/>
<evidence type="ECO:0000256" key="12">
    <source>
        <dbReference type="ARBA" id="ARBA00029496"/>
    </source>
</evidence>
<feature type="domain" description="PPIase cyclophilin-type" evidence="18">
    <location>
        <begin position="5"/>
        <end position="161"/>
    </location>
</feature>
<dbReference type="Proteomes" id="UP000186594">
    <property type="component" value="Unassembled WGS sequence"/>
</dbReference>
<evidence type="ECO:0000256" key="14">
    <source>
        <dbReference type="ARBA" id="ARBA00037940"/>
    </source>
</evidence>
<dbReference type="GO" id="GO:0006281">
    <property type="term" value="P:DNA repair"/>
    <property type="evidence" value="ECO:0007669"/>
    <property type="project" value="UniProtKB-KW"/>
</dbReference>
<evidence type="ECO:0000313" key="19">
    <source>
        <dbReference type="EMBL" id="OLL23519.1"/>
    </source>
</evidence>
<dbReference type="GO" id="GO:0003755">
    <property type="term" value="F:peptidyl-prolyl cis-trans isomerase activity"/>
    <property type="evidence" value="ECO:0007669"/>
    <property type="project" value="UniProtKB-KW"/>
</dbReference>
<dbReference type="GO" id="GO:0006260">
    <property type="term" value="P:DNA replication"/>
    <property type="evidence" value="ECO:0007669"/>
    <property type="project" value="InterPro"/>
</dbReference>
<evidence type="ECO:0000259" key="18">
    <source>
        <dbReference type="PROSITE" id="PS50072"/>
    </source>
</evidence>
<name>A0A1U7LLJ8_NEOID</name>
<feature type="region of interest" description="Disordered" evidence="17">
    <location>
        <begin position="408"/>
        <end position="431"/>
    </location>
</feature>
<evidence type="ECO:0000256" key="6">
    <source>
        <dbReference type="ARBA" id="ARBA00022763"/>
    </source>
</evidence>
<reference evidence="19 20" key="1">
    <citation type="submission" date="2016-04" db="EMBL/GenBank/DDBJ databases">
        <title>Evolutionary innovation and constraint leading to complex multicellularity in the Ascomycota.</title>
        <authorList>
            <person name="Cisse O."/>
            <person name="Nguyen A."/>
            <person name="Hewitt D.A."/>
            <person name="Jedd G."/>
            <person name="Stajich J.E."/>
        </authorList>
    </citation>
    <scope>NUCLEOTIDE SEQUENCE [LARGE SCALE GENOMIC DNA]</scope>
    <source>
        <strain evidence="19 20">DAH-3</strain>
    </source>
</reference>
<dbReference type="PROSITE" id="PS50072">
    <property type="entry name" value="CSA_PPIASE_2"/>
    <property type="match status" value="1"/>
</dbReference>
<evidence type="ECO:0000256" key="10">
    <source>
        <dbReference type="ARBA" id="ARBA00023235"/>
    </source>
</evidence>
<dbReference type="STRING" id="1198029.A0A1U7LLJ8"/>
<dbReference type="EMBL" id="LXFE01001513">
    <property type="protein sequence ID" value="OLL23519.1"/>
    <property type="molecule type" value="Genomic_DNA"/>
</dbReference>
<keyword evidence="10 19" id="KW-0413">Isomerase</keyword>